<feature type="region of interest" description="Disordered" evidence="1">
    <location>
        <begin position="65"/>
        <end position="87"/>
    </location>
</feature>
<protein>
    <recommendedName>
        <fullName evidence="4">CHCH domain-containing protein</fullName>
    </recommendedName>
</protein>
<organism evidence="2">
    <name type="scientific">Absidia glauca</name>
    <name type="common">Pin mould</name>
    <dbReference type="NCBI Taxonomy" id="4829"/>
    <lineage>
        <taxon>Eukaryota</taxon>
        <taxon>Fungi</taxon>
        <taxon>Fungi incertae sedis</taxon>
        <taxon>Mucoromycota</taxon>
        <taxon>Mucoromycotina</taxon>
        <taxon>Mucoromycetes</taxon>
        <taxon>Mucorales</taxon>
        <taxon>Cunninghamellaceae</taxon>
        <taxon>Absidia</taxon>
    </lineage>
</organism>
<evidence type="ECO:0000256" key="1">
    <source>
        <dbReference type="SAM" id="MobiDB-lite"/>
    </source>
</evidence>
<dbReference type="STRING" id="4829.A0A163JDV3"/>
<evidence type="ECO:0000313" key="2">
    <source>
        <dbReference type="EMBL" id="SAL98664.1"/>
    </source>
</evidence>
<dbReference type="EMBL" id="LT552278">
    <property type="protein sequence ID" value="SAL98664.1"/>
    <property type="molecule type" value="Genomic_DNA"/>
</dbReference>
<reference evidence="2" key="1">
    <citation type="submission" date="2016-04" db="EMBL/GenBank/DDBJ databases">
        <authorList>
            <person name="Evans L.H."/>
            <person name="Alamgir A."/>
            <person name="Owens N."/>
            <person name="Weber N.D."/>
            <person name="Virtaneva K."/>
            <person name="Barbian K."/>
            <person name="Babar A."/>
            <person name="Rosenke K."/>
        </authorList>
    </citation>
    <scope>NUCLEOTIDE SEQUENCE [LARGE SCALE GENOMIC DNA]</scope>
    <source>
        <strain evidence="2">CBS 101.48</strain>
    </source>
</reference>
<feature type="compositionally biased region" description="Low complexity" evidence="1">
    <location>
        <begin position="76"/>
        <end position="87"/>
    </location>
</feature>
<proteinExistence type="predicted"/>
<dbReference type="PROSITE" id="PS51808">
    <property type="entry name" value="CHCH"/>
    <property type="match status" value="1"/>
</dbReference>
<sequence length="87" mass="10474">MDPTQHSKDLEHEEEDDPYNQRIEKTGCAQENEDLQLCFYDKRDWRLCKDEMQRFRQCFMAKSSNAGSTELKASEQQQRQQQQQEDI</sequence>
<evidence type="ECO:0008006" key="4">
    <source>
        <dbReference type="Google" id="ProtNLM"/>
    </source>
</evidence>
<dbReference type="OrthoDB" id="5586401at2759"/>
<accession>A0A163JDV3</accession>
<feature type="compositionally biased region" description="Basic and acidic residues" evidence="1">
    <location>
        <begin position="1"/>
        <end position="11"/>
    </location>
</feature>
<dbReference type="InterPro" id="IPR039870">
    <property type="entry name" value="Coa4-like"/>
</dbReference>
<feature type="region of interest" description="Disordered" evidence="1">
    <location>
        <begin position="1"/>
        <end position="22"/>
    </location>
</feature>
<name>A0A163JDV3_ABSGL</name>
<dbReference type="GO" id="GO:0005758">
    <property type="term" value="C:mitochondrial intermembrane space"/>
    <property type="evidence" value="ECO:0007669"/>
    <property type="project" value="InterPro"/>
</dbReference>
<evidence type="ECO:0000313" key="3">
    <source>
        <dbReference type="Proteomes" id="UP000078561"/>
    </source>
</evidence>
<dbReference type="FunCoup" id="A0A163JDV3">
    <property type="interactions" value="27"/>
</dbReference>
<keyword evidence="3" id="KW-1185">Reference proteome</keyword>
<dbReference type="InParanoid" id="A0A163JDV3"/>
<dbReference type="Proteomes" id="UP000078561">
    <property type="component" value="Unassembled WGS sequence"/>
</dbReference>
<dbReference type="PANTHER" id="PTHR13639:SF2">
    <property type="entry name" value="CYTOCHROME C OXIDASE ASSEMBLY FACTOR 4 HOMOLOG, MITOCHONDRIAL"/>
    <property type="match status" value="1"/>
</dbReference>
<dbReference type="OMA" id="DVQNCMA"/>
<dbReference type="PANTHER" id="PTHR13639">
    <property type="entry name" value="CYTOCHROME C OXIDASE ASSEMBLY FACTOR 4 HOMOLOG, MITOCHONDRIAL"/>
    <property type="match status" value="1"/>
</dbReference>
<dbReference type="AlphaFoldDB" id="A0A163JDV3"/>
<dbReference type="GO" id="GO:0033617">
    <property type="term" value="P:mitochondrial respiratory chain complex IV assembly"/>
    <property type="evidence" value="ECO:0007669"/>
    <property type="project" value="InterPro"/>
</dbReference>
<gene>
    <name evidence="2" type="primary">ABSGL_04219.1 scaffold 5169</name>
</gene>